<reference evidence="13" key="1">
    <citation type="submission" date="2025-08" db="UniProtKB">
        <authorList>
            <consortium name="RefSeq"/>
        </authorList>
    </citation>
    <scope>IDENTIFICATION</scope>
    <source>
        <tissue evidence="13">Kidney</tissue>
    </source>
</reference>
<evidence type="ECO:0000256" key="4">
    <source>
        <dbReference type="ARBA" id="ARBA00022801"/>
    </source>
</evidence>
<dbReference type="InterPro" id="IPR029021">
    <property type="entry name" value="Prot-tyrosine_phosphatase-like"/>
</dbReference>
<comment type="function">
    <text evidence="8">Tyrosine-protein phosphatase targeted to sites of actin polymerization in response of varied extracellular stimuli. Has tyrosine phosphatase activity towards various tyrosyl phosphorylated substrates.</text>
</comment>
<evidence type="ECO:0000256" key="7">
    <source>
        <dbReference type="ARBA" id="ARBA00051722"/>
    </source>
</evidence>
<feature type="domain" description="Tyrosine-protein phosphatase" evidence="10">
    <location>
        <begin position="49"/>
        <end position="302"/>
    </location>
</feature>
<evidence type="ECO:0000256" key="1">
    <source>
        <dbReference type="ARBA" id="ARBA00004123"/>
    </source>
</evidence>
<dbReference type="SUPFAM" id="SSF52799">
    <property type="entry name" value="(Phosphotyrosine protein) phosphatases II"/>
    <property type="match status" value="1"/>
</dbReference>
<evidence type="ECO:0000256" key="3">
    <source>
        <dbReference type="ARBA" id="ARBA00013064"/>
    </source>
</evidence>
<comment type="catalytic activity">
    <reaction evidence="7">
        <text>O-phospho-L-tyrosyl-[protein] + H2O = L-tyrosyl-[protein] + phosphate</text>
        <dbReference type="Rhea" id="RHEA:10684"/>
        <dbReference type="Rhea" id="RHEA-COMP:10136"/>
        <dbReference type="Rhea" id="RHEA-COMP:20101"/>
        <dbReference type="ChEBI" id="CHEBI:15377"/>
        <dbReference type="ChEBI" id="CHEBI:43474"/>
        <dbReference type="ChEBI" id="CHEBI:46858"/>
        <dbReference type="ChEBI" id="CHEBI:61978"/>
        <dbReference type="EC" id="3.1.3.48"/>
    </reaction>
</comment>
<evidence type="ECO:0000256" key="2">
    <source>
        <dbReference type="ARBA" id="ARBA00009649"/>
    </source>
</evidence>
<protein>
    <recommendedName>
        <fullName evidence="9">Tyrosine-protein phosphatase non-receptor type 20</fullName>
        <ecNumber evidence="3">3.1.3.48</ecNumber>
    </recommendedName>
</protein>
<dbReference type="Gene3D" id="3.90.190.10">
    <property type="entry name" value="Protein tyrosine phosphatase superfamily"/>
    <property type="match status" value="1"/>
</dbReference>
<dbReference type="SMART" id="SM00404">
    <property type="entry name" value="PTPc_motif"/>
    <property type="match status" value="1"/>
</dbReference>
<evidence type="ECO:0000313" key="12">
    <source>
        <dbReference type="Proteomes" id="UP000081671"/>
    </source>
</evidence>
<dbReference type="InterPro" id="IPR016130">
    <property type="entry name" value="Tyr_Pase_AS"/>
</dbReference>
<dbReference type="PRINTS" id="PR00700">
    <property type="entry name" value="PRTYPHPHTASE"/>
</dbReference>
<evidence type="ECO:0000256" key="5">
    <source>
        <dbReference type="ARBA" id="ARBA00022912"/>
    </source>
</evidence>
<proteinExistence type="inferred from homology"/>
<dbReference type="InParanoid" id="A0A1S3GV25"/>
<dbReference type="PANTHER" id="PTHR46900">
    <property type="entry name" value="TYROSINE-PROTEIN PHOSPHATASE NON-RECEPTOR TYPE 13"/>
    <property type="match status" value="1"/>
</dbReference>
<evidence type="ECO:0000256" key="8">
    <source>
        <dbReference type="ARBA" id="ARBA00058215"/>
    </source>
</evidence>
<organism evidence="12 13">
    <name type="scientific">Dipodomys ordii</name>
    <name type="common">Ord's kangaroo rat</name>
    <dbReference type="NCBI Taxonomy" id="10020"/>
    <lineage>
        <taxon>Eukaryota</taxon>
        <taxon>Metazoa</taxon>
        <taxon>Chordata</taxon>
        <taxon>Craniata</taxon>
        <taxon>Vertebrata</taxon>
        <taxon>Euteleostomi</taxon>
        <taxon>Mammalia</taxon>
        <taxon>Eutheria</taxon>
        <taxon>Euarchontoglires</taxon>
        <taxon>Glires</taxon>
        <taxon>Rodentia</taxon>
        <taxon>Castorimorpha</taxon>
        <taxon>Heteromyidae</taxon>
        <taxon>Dipodomyinae</taxon>
        <taxon>Dipodomys</taxon>
    </lineage>
</organism>
<comment type="subcellular location">
    <subcellularLocation>
        <location evidence="1">Nucleus</location>
    </subcellularLocation>
</comment>
<dbReference type="PROSITE" id="PS50056">
    <property type="entry name" value="TYR_PHOSPHATASE_2"/>
    <property type="match status" value="1"/>
</dbReference>
<keyword evidence="12" id="KW-1185">Reference proteome</keyword>
<accession>A0A1S3GV25</accession>
<dbReference type="GO" id="GO:0004725">
    <property type="term" value="F:protein tyrosine phosphatase activity"/>
    <property type="evidence" value="ECO:0007669"/>
    <property type="project" value="UniProtKB-EC"/>
</dbReference>
<dbReference type="EC" id="3.1.3.48" evidence="3"/>
<dbReference type="GeneID" id="106001619"/>
<evidence type="ECO:0000256" key="6">
    <source>
        <dbReference type="ARBA" id="ARBA00023242"/>
    </source>
</evidence>
<dbReference type="InterPro" id="IPR000242">
    <property type="entry name" value="PTP_cat"/>
</dbReference>
<sequence>VKQGEKKIVSEVELDQLSQIRPLIFNLNEQASISDCLKMLKKKVADFDFIQEFRELEHIVLPGEFTSGIDPHNKEKNRYRDILPYDSTRVALGKNKDYINASYIRIVNFEEEYFYIATQGPLPNTIDDFWLMVLENNCNVIAMITREIEGGNVKCHHYWPYSLKEPLELKHVRIFLENHQILKYFIIRMLQIVKKSTGAAHFVKHLQFTSWPDHGTPASADYFIKYVRYVRKSHVTGPVVVHCSAGVGRTGVFICADVVFCAIEKNYSFNILNIVTQMREQRYGMIQTKEQYQFCYTIVLEVLQKLQTLE</sequence>
<dbReference type="OrthoDB" id="165498at2759"/>
<dbReference type="InterPro" id="IPR052074">
    <property type="entry name" value="NonRcpt_TyrProt_Phosphatase"/>
</dbReference>
<evidence type="ECO:0000259" key="11">
    <source>
        <dbReference type="PROSITE" id="PS50056"/>
    </source>
</evidence>
<dbReference type="CTD" id="26095"/>
<keyword evidence="5" id="KW-0904">Protein phosphatase</keyword>
<dbReference type="InterPro" id="IPR003595">
    <property type="entry name" value="Tyr_Pase_cat"/>
</dbReference>
<evidence type="ECO:0000256" key="9">
    <source>
        <dbReference type="ARBA" id="ARBA00072470"/>
    </source>
</evidence>
<gene>
    <name evidence="13" type="primary">Ptpn20</name>
</gene>
<keyword evidence="6" id="KW-0539">Nucleus</keyword>
<dbReference type="Proteomes" id="UP000081671">
    <property type="component" value="Unplaced"/>
</dbReference>
<dbReference type="PROSITE" id="PS00383">
    <property type="entry name" value="TYR_PHOSPHATASE_1"/>
    <property type="match status" value="1"/>
</dbReference>
<feature type="domain" description="Tyrosine specific protein phosphatases" evidence="11">
    <location>
        <begin position="221"/>
        <end position="293"/>
    </location>
</feature>
<dbReference type="RefSeq" id="XP_012892119.1">
    <property type="nucleotide sequence ID" value="XM_013036665.1"/>
</dbReference>
<dbReference type="InterPro" id="IPR000387">
    <property type="entry name" value="Tyr_Pase_dom"/>
</dbReference>
<evidence type="ECO:0000259" key="10">
    <source>
        <dbReference type="PROSITE" id="PS50055"/>
    </source>
</evidence>
<dbReference type="Pfam" id="PF00102">
    <property type="entry name" value="Y_phosphatase"/>
    <property type="match status" value="1"/>
</dbReference>
<evidence type="ECO:0000313" key="13">
    <source>
        <dbReference type="RefSeq" id="XP_012892119.1"/>
    </source>
</evidence>
<dbReference type="PANTHER" id="PTHR46900:SF4">
    <property type="entry name" value="FERM AND PDZ DOMAIN CONTAINING 2"/>
    <property type="match status" value="1"/>
</dbReference>
<dbReference type="KEGG" id="dord:106001619"/>
<feature type="non-terminal residue" evidence="13">
    <location>
        <position position="1"/>
    </location>
</feature>
<name>A0A1S3GV25_DIPOR</name>
<dbReference type="AlphaFoldDB" id="A0A1S3GV25"/>
<dbReference type="GO" id="GO:0005634">
    <property type="term" value="C:nucleus"/>
    <property type="evidence" value="ECO:0007669"/>
    <property type="project" value="UniProtKB-SubCell"/>
</dbReference>
<dbReference type="SMART" id="SM00194">
    <property type="entry name" value="PTPc"/>
    <property type="match status" value="1"/>
</dbReference>
<comment type="similarity">
    <text evidence="2">Belongs to the protein-tyrosine phosphatase family. Non-receptor class subfamily.</text>
</comment>
<keyword evidence="4" id="KW-0378">Hydrolase</keyword>
<dbReference type="FunFam" id="3.90.190.10:FF:000102">
    <property type="entry name" value="Receptor-type tyrosine-protein phosphatase"/>
    <property type="match status" value="1"/>
</dbReference>
<dbReference type="FunCoup" id="A0A1S3GV25">
    <property type="interactions" value="81"/>
</dbReference>
<dbReference type="PROSITE" id="PS50055">
    <property type="entry name" value="TYR_PHOSPHATASE_PTP"/>
    <property type="match status" value="1"/>
</dbReference>